<comment type="subunit">
    <text evidence="2">Heterodimer of SbcC and SbcD.</text>
</comment>
<evidence type="ECO:0000256" key="1">
    <source>
        <dbReference type="ARBA" id="ARBA00006930"/>
    </source>
</evidence>
<dbReference type="RefSeq" id="WP_214055531.1">
    <property type="nucleotide sequence ID" value="NZ_CP075371.1"/>
</dbReference>
<feature type="coiled-coil region" evidence="4">
    <location>
        <begin position="472"/>
        <end position="509"/>
    </location>
</feature>
<dbReference type="Gene3D" id="3.40.50.300">
    <property type="entry name" value="P-loop containing nucleotide triphosphate hydrolases"/>
    <property type="match status" value="2"/>
</dbReference>
<keyword evidence="8" id="KW-1185">Reference proteome</keyword>
<feature type="domain" description="Rad50/SbcC-type AAA" evidence="6">
    <location>
        <begin position="6"/>
        <end position="183"/>
    </location>
</feature>
<dbReference type="InterPro" id="IPR027417">
    <property type="entry name" value="P-loop_NTPase"/>
</dbReference>
<dbReference type="Proteomes" id="UP000679307">
    <property type="component" value="Chromosome"/>
</dbReference>
<evidence type="ECO:0000313" key="8">
    <source>
        <dbReference type="Proteomes" id="UP000679307"/>
    </source>
</evidence>
<evidence type="ECO:0000259" key="6">
    <source>
        <dbReference type="Pfam" id="PF13476"/>
    </source>
</evidence>
<feature type="coiled-coil region" evidence="4">
    <location>
        <begin position="271"/>
        <end position="298"/>
    </location>
</feature>
<feature type="region of interest" description="Disordered" evidence="5">
    <location>
        <begin position="567"/>
        <end position="591"/>
    </location>
</feature>
<dbReference type="Pfam" id="PF13476">
    <property type="entry name" value="AAA_23"/>
    <property type="match status" value="1"/>
</dbReference>
<evidence type="ECO:0000256" key="4">
    <source>
        <dbReference type="SAM" id="Coils"/>
    </source>
</evidence>
<reference evidence="7 8" key="1">
    <citation type="submission" date="2021-05" db="EMBL/GenBank/DDBJ databases">
        <title>Complete genome of Nocardioides aquaticus KCTC 9944T isolated from meromictic and hypersaline Ekho Lake, Antarctica.</title>
        <authorList>
            <person name="Hwang K."/>
            <person name="Kim K.M."/>
            <person name="Choe H."/>
        </authorList>
    </citation>
    <scope>NUCLEOTIDE SEQUENCE [LARGE SCALE GENOMIC DNA]</scope>
    <source>
        <strain evidence="7 8">KCTC 9944</strain>
    </source>
</reference>
<name>A0ABX8EH94_9ACTN</name>
<dbReference type="PANTHER" id="PTHR32114:SF2">
    <property type="entry name" value="ABC TRANSPORTER ABCH.3"/>
    <property type="match status" value="1"/>
</dbReference>
<feature type="coiled-coil region" evidence="4">
    <location>
        <begin position="633"/>
        <end position="698"/>
    </location>
</feature>
<feature type="compositionally biased region" description="Basic and acidic residues" evidence="5">
    <location>
        <begin position="386"/>
        <end position="400"/>
    </location>
</feature>
<evidence type="ECO:0000256" key="2">
    <source>
        <dbReference type="ARBA" id="ARBA00011322"/>
    </source>
</evidence>
<keyword evidence="4" id="KW-0175">Coiled coil</keyword>
<evidence type="ECO:0000313" key="7">
    <source>
        <dbReference type="EMBL" id="QVT79889.1"/>
    </source>
</evidence>
<feature type="compositionally biased region" description="Acidic residues" evidence="5">
    <location>
        <begin position="372"/>
        <end position="385"/>
    </location>
</feature>
<feature type="region of interest" description="Disordered" evidence="5">
    <location>
        <begin position="789"/>
        <end position="820"/>
    </location>
</feature>
<dbReference type="SUPFAM" id="SSF52540">
    <property type="entry name" value="P-loop containing nucleoside triphosphate hydrolases"/>
    <property type="match status" value="1"/>
</dbReference>
<feature type="region of interest" description="Disordered" evidence="5">
    <location>
        <begin position="372"/>
        <end position="407"/>
    </location>
</feature>
<evidence type="ECO:0000256" key="5">
    <source>
        <dbReference type="SAM" id="MobiDB-lite"/>
    </source>
</evidence>
<dbReference type="PANTHER" id="PTHR32114">
    <property type="entry name" value="ABC TRANSPORTER ABCH.3"/>
    <property type="match status" value="1"/>
</dbReference>
<accession>A0ABX8EH94</accession>
<dbReference type="InterPro" id="IPR038729">
    <property type="entry name" value="Rad50/SbcC_AAA"/>
</dbReference>
<evidence type="ECO:0000256" key="3">
    <source>
        <dbReference type="ARBA" id="ARBA00013368"/>
    </source>
</evidence>
<gene>
    <name evidence="7" type="primary">sbcC</name>
    <name evidence="7" type="ORF">ENKNEFLB_02279</name>
</gene>
<organism evidence="7 8">
    <name type="scientific">Nocardioides aquaticus</name>
    <dbReference type="NCBI Taxonomy" id="160826"/>
    <lineage>
        <taxon>Bacteria</taxon>
        <taxon>Bacillati</taxon>
        <taxon>Actinomycetota</taxon>
        <taxon>Actinomycetes</taxon>
        <taxon>Propionibacteriales</taxon>
        <taxon>Nocardioidaceae</taxon>
        <taxon>Nocardioides</taxon>
    </lineage>
</organism>
<protein>
    <recommendedName>
        <fullName evidence="3">Nuclease SbcCD subunit C</fullName>
    </recommendedName>
</protein>
<sequence>MRLHELEVAAFGPFTDAVTVDLDALAEGGLFLLSGPTGAGKTSVLDAVCFALYGEVPGDRAAARRLRSDQAAEGAEPRVRLVATLAGRRFELTRTPAWQRPKKRGTGTTPQQASVRVRERVDGSWTTLTTRLDEAGHLVTTLLGMNLAQFTQVAMLPQGRFQAFLRADSDERQKLLQRLFGTARFERAEAWLRERRSDARREHDRAHLDLSGTLGRVAEVADTDLPPWDLDDLAGPARTGEVTGWAHGLAQAADDDRARLDAGLDEVAAREHEARTALEAARVEAERLARRAAAAAELDVLHARTVEHDEDVRRLEAARRAAPVAPLRTRLTAALGQQQRAEVDRTAAWAEAEDLLGPAPVVVAQPEDEADEPTLFDLPDTQEAENEPRWSRSERSERLETSTAQDDADLAWMRDQADAALADATAVDAARPLEARAREVAGALVSVREEVSRRTAQVTDLVDACAGAPAELAALRSQAAGAQQAAVRAEAERRTVRELEARSAAARDADRVLALLGPARQRHADARDEVLAAREVLLELRECRIAGMAAELATGLAVGASCPVCGSAEHPTKASPAPGSPDATAERRAQHDVDQANAVAHLRDEEARDLESRLAAARARAGDDETDDLLARTEQARAACAALEAEAAGLERHHRDLDRVEQEQDARQLALTEARAALVRAEERRTSLEEQSTALDAELATVRGTHPDLDTAERHHLDRVGTARRAVRAAEALAAARSHVIAAAADLAAAAAEAGFGSPDDARDATLPGADVESLDARVRRHRERLSAVTAVLRDTDPARTAPDSTDSADSTGPAGPPDLPALEAAHRAALDRLGDHRGRQRQVAHRAARLGELDTEVAAAVARWTPLRDELDLVSRLSTFAEGRSADNRWQIRFSAYVLAYRLSQVVAAANVRLARMSDQRYALEHTADRGRDRRGGLGLLVRDDWSGLSRNPSTLSGGETFVVSLALALGLSDVITAEAGGVELDTLFVDEGFGSLDADTLDDVMDTLDALRDGGRVVGVVSHVAEMRDRIPVQLRVTKARTGSRLAIHR</sequence>
<proteinExistence type="inferred from homology"/>
<dbReference type="Pfam" id="PF13558">
    <property type="entry name" value="SbcC_Walker_B"/>
    <property type="match status" value="1"/>
</dbReference>
<comment type="similarity">
    <text evidence="1">Belongs to the SMC family. SbcC subfamily.</text>
</comment>
<dbReference type="EMBL" id="CP075371">
    <property type="protein sequence ID" value="QVT79889.1"/>
    <property type="molecule type" value="Genomic_DNA"/>
</dbReference>